<proteinExistence type="predicted"/>
<gene>
    <name evidence="1" type="ORF">AV942_08555</name>
</gene>
<protein>
    <submittedName>
        <fullName evidence="1">Uncharacterized protein</fullName>
    </submittedName>
</protein>
<name>A0AAC9AD64_9ALTE</name>
<dbReference type="EMBL" id="CP013928">
    <property type="protein sequence ID" value="AMJ78337.1"/>
    <property type="molecule type" value="Genomic_DNA"/>
</dbReference>
<organism evidence="1 2">
    <name type="scientific">Alteromonas mediterranea</name>
    <dbReference type="NCBI Taxonomy" id="314275"/>
    <lineage>
        <taxon>Bacteria</taxon>
        <taxon>Pseudomonadati</taxon>
        <taxon>Pseudomonadota</taxon>
        <taxon>Gammaproteobacteria</taxon>
        <taxon>Alteromonadales</taxon>
        <taxon>Alteromonadaceae</taxon>
        <taxon>Alteromonas/Salinimonas group</taxon>
        <taxon>Alteromonas</taxon>
    </lineage>
</organism>
<dbReference type="RefSeq" id="WP_015066972.1">
    <property type="nucleotide sequence ID" value="NZ_CP013928.1"/>
</dbReference>
<reference evidence="1 2" key="1">
    <citation type="submission" date="2015-12" db="EMBL/GenBank/DDBJ databases">
        <title>Intraspecies pangenome expansion in the marine bacterium Alteromonas.</title>
        <authorList>
            <person name="Lopez-Perez M."/>
            <person name="Rodriguez-Valera F."/>
        </authorList>
    </citation>
    <scope>NUCLEOTIDE SEQUENCE [LARGE SCALE GENOMIC DNA]</scope>
    <source>
        <strain evidence="1 2">UM8</strain>
    </source>
</reference>
<accession>A0AAC9AD64</accession>
<evidence type="ECO:0000313" key="2">
    <source>
        <dbReference type="Proteomes" id="UP000061468"/>
    </source>
</evidence>
<dbReference type="AlphaFoldDB" id="A0AAC9AD64"/>
<evidence type="ECO:0000313" key="1">
    <source>
        <dbReference type="EMBL" id="AMJ78337.1"/>
    </source>
</evidence>
<dbReference type="Proteomes" id="UP000061468">
    <property type="component" value="Chromosome"/>
</dbReference>
<sequence>MYADPRKIKKNEVKVRLDDDVNDLLEALVKNTGGQKAVIVRDIFMRGLKESVSFGSKERTAA</sequence>